<protein>
    <recommendedName>
        <fullName evidence="2">YcxB-like C-terminal domain-containing protein</fullName>
    </recommendedName>
</protein>
<dbReference type="Pfam" id="PF14317">
    <property type="entry name" value="YcxB"/>
    <property type="match status" value="1"/>
</dbReference>
<keyword evidence="4" id="KW-1185">Reference proteome</keyword>
<keyword evidence="1" id="KW-1133">Transmembrane helix</keyword>
<name>A0ABQ6E3L8_9GAMM</name>
<dbReference type="RefSeq" id="WP_284205039.1">
    <property type="nucleotide sequence ID" value="NZ_BSPQ01000016.1"/>
</dbReference>
<proteinExistence type="predicted"/>
<organism evidence="3 4">
    <name type="scientific">Psychromonas marina</name>
    <dbReference type="NCBI Taxonomy" id="88364"/>
    <lineage>
        <taxon>Bacteria</taxon>
        <taxon>Pseudomonadati</taxon>
        <taxon>Pseudomonadota</taxon>
        <taxon>Gammaproteobacteria</taxon>
        <taxon>Alteromonadales</taxon>
        <taxon>Psychromonadaceae</taxon>
        <taxon>Psychromonas</taxon>
    </lineage>
</organism>
<evidence type="ECO:0000313" key="3">
    <source>
        <dbReference type="EMBL" id="GLS91947.1"/>
    </source>
</evidence>
<evidence type="ECO:0000256" key="1">
    <source>
        <dbReference type="SAM" id="Phobius"/>
    </source>
</evidence>
<accession>A0ABQ6E3L8</accession>
<evidence type="ECO:0000313" key="4">
    <source>
        <dbReference type="Proteomes" id="UP001157353"/>
    </source>
</evidence>
<dbReference type="InterPro" id="IPR025588">
    <property type="entry name" value="YcxB-like_C"/>
</dbReference>
<feature type="transmembrane region" description="Helical" evidence="1">
    <location>
        <begin position="30"/>
        <end position="48"/>
    </location>
</feature>
<feature type="domain" description="YcxB-like C-terminal" evidence="2">
    <location>
        <begin position="95"/>
        <end position="152"/>
    </location>
</feature>
<feature type="transmembrane region" description="Helical" evidence="1">
    <location>
        <begin position="54"/>
        <end position="73"/>
    </location>
</feature>
<keyword evidence="1" id="KW-0812">Transmembrane</keyword>
<dbReference type="Proteomes" id="UP001157353">
    <property type="component" value="Unassembled WGS sequence"/>
</dbReference>
<dbReference type="EMBL" id="BSPQ01000016">
    <property type="protein sequence ID" value="GLS91947.1"/>
    <property type="molecule type" value="Genomic_DNA"/>
</dbReference>
<reference evidence="4" key="1">
    <citation type="journal article" date="2019" name="Int. J. Syst. Evol. Microbiol.">
        <title>The Global Catalogue of Microorganisms (GCM) 10K type strain sequencing project: providing services to taxonomists for standard genome sequencing and annotation.</title>
        <authorList>
            <consortium name="The Broad Institute Genomics Platform"/>
            <consortium name="The Broad Institute Genome Sequencing Center for Infectious Disease"/>
            <person name="Wu L."/>
            <person name="Ma J."/>
        </authorList>
    </citation>
    <scope>NUCLEOTIDE SEQUENCE [LARGE SCALE GENOMIC DNA]</scope>
    <source>
        <strain evidence="4">NBRC 103166</strain>
    </source>
</reference>
<evidence type="ECO:0000259" key="2">
    <source>
        <dbReference type="Pfam" id="PF14317"/>
    </source>
</evidence>
<sequence length="162" mass="18834">MQFSSEFILDREHFSECYDQSAIINPPKKIRYNFIGALLAFGFIIMMFTDQSVAVGLFFIALAFVEYFSWKYAKAWWLSRQMWSKNSGNRITLTIDDEAIKIVSLYQNQTFLWREIKAIHETPLGIILKLENNGQSYLSKSSLDNEVIEFIKAKTVKKAVSH</sequence>
<keyword evidence="1" id="KW-0472">Membrane</keyword>
<gene>
    <name evidence="3" type="ORF">GCM10007916_30170</name>
</gene>
<comment type="caution">
    <text evidence="3">The sequence shown here is derived from an EMBL/GenBank/DDBJ whole genome shotgun (WGS) entry which is preliminary data.</text>
</comment>